<proteinExistence type="predicted"/>
<feature type="region of interest" description="Disordered" evidence="1">
    <location>
        <begin position="1"/>
        <end position="29"/>
    </location>
</feature>
<gene>
    <name evidence="2" type="ORF">FPE_LOCUS1790</name>
</gene>
<evidence type="ECO:0000313" key="3">
    <source>
        <dbReference type="Proteomes" id="UP000834106"/>
    </source>
</evidence>
<reference evidence="2" key="1">
    <citation type="submission" date="2023-05" db="EMBL/GenBank/DDBJ databases">
        <authorList>
            <person name="Huff M."/>
        </authorList>
    </citation>
    <scope>NUCLEOTIDE SEQUENCE</scope>
</reference>
<accession>A0AAD2DHQ0</accession>
<feature type="compositionally biased region" description="Basic and acidic residues" evidence="1">
    <location>
        <begin position="17"/>
        <end position="28"/>
    </location>
</feature>
<organism evidence="2 3">
    <name type="scientific">Fraxinus pennsylvanica</name>
    <dbReference type="NCBI Taxonomy" id="56036"/>
    <lineage>
        <taxon>Eukaryota</taxon>
        <taxon>Viridiplantae</taxon>
        <taxon>Streptophyta</taxon>
        <taxon>Embryophyta</taxon>
        <taxon>Tracheophyta</taxon>
        <taxon>Spermatophyta</taxon>
        <taxon>Magnoliopsida</taxon>
        <taxon>eudicotyledons</taxon>
        <taxon>Gunneridae</taxon>
        <taxon>Pentapetalae</taxon>
        <taxon>asterids</taxon>
        <taxon>lamiids</taxon>
        <taxon>Lamiales</taxon>
        <taxon>Oleaceae</taxon>
        <taxon>Oleeae</taxon>
        <taxon>Fraxinus</taxon>
    </lineage>
</organism>
<protein>
    <submittedName>
        <fullName evidence="2">Uncharacterized protein</fullName>
    </submittedName>
</protein>
<dbReference type="EMBL" id="OU503036">
    <property type="protein sequence ID" value="CAI9754359.1"/>
    <property type="molecule type" value="Genomic_DNA"/>
</dbReference>
<dbReference type="Proteomes" id="UP000834106">
    <property type="component" value="Chromosome 1"/>
</dbReference>
<keyword evidence="3" id="KW-1185">Reference proteome</keyword>
<evidence type="ECO:0000256" key="1">
    <source>
        <dbReference type="SAM" id="MobiDB-lite"/>
    </source>
</evidence>
<sequence>MWSGQDPAVRSVAEASQRSREGLSDPDRYILNTDDDTLPKEMAYETMKKRVMEAARLIFSPEFMNRVDNPALDLKQISSIVMLQLAPVGSGSRKQLSMAQILDRVRAISGQPPPIDPPPDFKVRCLKIPADPGEPPMASFELCNNPDQLVHSSVSSSGYGTHPQELESCKLAVLC</sequence>
<name>A0AAD2DHQ0_9LAMI</name>
<dbReference type="AlphaFoldDB" id="A0AAD2DHQ0"/>
<evidence type="ECO:0000313" key="2">
    <source>
        <dbReference type="EMBL" id="CAI9754359.1"/>
    </source>
</evidence>